<comment type="similarity">
    <text evidence="2">Belongs to the pterin-4-alpha-carbinolamine dehydratase family.</text>
</comment>
<dbReference type="SUPFAM" id="SSF55248">
    <property type="entry name" value="PCD-like"/>
    <property type="match status" value="1"/>
</dbReference>
<comment type="catalytic activity">
    <reaction evidence="1">
        <text>(4aS,6R)-4a-hydroxy-L-erythro-5,6,7,8-tetrahydrobiopterin = (6R)-L-erythro-6,7-dihydrobiopterin + H2O</text>
        <dbReference type="Rhea" id="RHEA:11920"/>
        <dbReference type="ChEBI" id="CHEBI:15377"/>
        <dbReference type="ChEBI" id="CHEBI:15642"/>
        <dbReference type="ChEBI" id="CHEBI:43120"/>
        <dbReference type="EC" id="4.2.1.96"/>
    </reaction>
</comment>
<dbReference type="Gene3D" id="3.30.1360.20">
    <property type="entry name" value="Transcriptional coactivator/pterin dehydratase"/>
    <property type="match status" value="1"/>
</dbReference>
<proteinExistence type="inferred from homology"/>
<dbReference type="InterPro" id="IPR036428">
    <property type="entry name" value="PCD_sf"/>
</dbReference>
<organism evidence="6 7">
    <name type="scientific">Streptomyces albidochromogenes</name>
    <dbReference type="NCBI Taxonomy" id="329524"/>
    <lineage>
        <taxon>Bacteria</taxon>
        <taxon>Bacillati</taxon>
        <taxon>Actinomycetota</taxon>
        <taxon>Actinomycetes</taxon>
        <taxon>Kitasatosporales</taxon>
        <taxon>Streptomycetaceae</taxon>
        <taxon>Streptomyces</taxon>
    </lineage>
</organism>
<dbReference type="InterPro" id="IPR001533">
    <property type="entry name" value="Pterin_deHydtase"/>
</dbReference>
<evidence type="ECO:0000256" key="5">
    <source>
        <dbReference type="ARBA" id="ARBA00023239"/>
    </source>
</evidence>
<evidence type="ECO:0000313" key="6">
    <source>
        <dbReference type="EMBL" id="MFD5098284.1"/>
    </source>
</evidence>
<dbReference type="EC" id="4.2.1.96" evidence="3"/>
<dbReference type="Proteomes" id="UP001598448">
    <property type="component" value="Unassembled WGS sequence"/>
</dbReference>
<name>A0ABW6FKE5_9ACTN</name>
<keyword evidence="7" id="KW-1185">Reference proteome</keyword>
<accession>A0ABW6FKE5</accession>
<dbReference type="Pfam" id="PF01329">
    <property type="entry name" value="Pterin_4a"/>
    <property type="match status" value="1"/>
</dbReference>
<evidence type="ECO:0000256" key="3">
    <source>
        <dbReference type="ARBA" id="ARBA00013252"/>
    </source>
</evidence>
<evidence type="ECO:0000313" key="7">
    <source>
        <dbReference type="Proteomes" id="UP001598448"/>
    </source>
</evidence>
<comment type="caution">
    <text evidence="6">The sequence shown here is derived from an EMBL/GenBank/DDBJ whole genome shotgun (WGS) entry which is preliminary data.</text>
</comment>
<dbReference type="EMBL" id="JBHXIJ010000017">
    <property type="protein sequence ID" value="MFD5098284.1"/>
    <property type="molecule type" value="Genomic_DNA"/>
</dbReference>
<protein>
    <recommendedName>
        <fullName evidence="4">Putative pterin-4-alpha-carbinolamine dehydratase</fullName>
        <ecNumber evidence="3">4.2.1.96</ecNumber>
    </recommendedName>
</protein>
<sequence>MAQGLVPLTDQEIAERLEQLPSWEQVGNEITRRYDIRFHAGAAVIVHVADRERRIQHHADIDLRIDHLRFGIRRTRPATCSPQQTST</sequence>
<evidence type="ECO:0000256" key="2">
    <source>
        <dbReference type="ARBA" id="ARBA00006472"/>
    </source>
</evidence>
<gene>
    <name evidence="6" type="ORF">ACFWJN_04785</name>
</gene>
<evidence type="ECO:0000256" key="4">
    <source>
        <dbReference type="ARBA" id="ARBA00021735"/>
    </source>
</evidence>
<evidence type="ECO:0000256" key="1">
    <source>
        <dbReference type="ARBA" id="ARBA00001554"/>
    </source>
</evidence>
<reference evidence="6 7" key="1">
    <citation type="submission" date="2024-09" db="EMBL/GenBank/DDBJ databases">
        <title>The Natural Products Discovery Center: Release of the First 8490 Sequenced Strains for Exploring Actinobacteria Biosynthetic Diversity.</title>
        <authorList>
            <person name="Kalkreuter E."/>
            <person name="Kautsar S.A."/>
            <person name="Yang D."/>
            <person name="Bader C.D."/>
            <person name="Teijaro C.N."/>
            <person name="Fluegel L."/>
            <person name="Davis C.M."/>
            <person name="Simpson J.R."/>
            <person name="Lauterbach L."/>
            <person name="Steele A.D."/>
            <person name="Gui C."/>
            <person name="Meng S."/>
            <person name="Li G."/>
            <person name="Viehrig K."/>
            <person name="Ye F."/>
            <person name="Su P."/>
            <person name="Kiefer A.F."/>
            <person name="Nichols A."/>
            <person name="Cepeda A.J."/>
            <person name="Yan W."/>
            <person name="Fan B."/>
            <person name="Jiang Y."/>
            <person name="Adhikari A."/>
            <person name="Zheng C.-J."/>
            <person name="Schuster L."/>
            <person name="Cowan T.M."/>
            <person name="Smanski M.J."/>
            <person name="Chevrette M.G."/>
            <person name="De Carvalho L.P.S."/>
            <person name="Shen B."/>
        </authorList>
    </citation>
    <scope>NUCLEOTIDE SEQUENCE [LARGE SCALE GENOMIC DNA]</scope>
    <source>
        <strain evidence="6 7">NPDC058348</strain>
    </source>
</reference>
<dbReference type="RefSeq" id="WP_386708944.1">
    <property type="nucleotide sequence ID" value="NZ_JBHXIJ010000017.1"/>
</dbReference>
<keyword evidence="5" id="KW-0456">Lyase</keyword>